<organism evidence="1 2">
    <name type="scientific">Rhodopirellula europaea SH398</name>
    <dbReference type="NCBI Taxonomy" id="1263868"/>
    <lineage>
        <taxon>Bacteria</taxon>
        <taxon>Pseudomonadati</taxon>
        <taxon>Planctomycetota</taxon>
        <taxon>Planctomycetia</taxon>
        <taxon>Pirellulales</taxon>
        <taxon>Pirellulaceae</taxon>
        <taxon>Rhodopirellula</taxon>
    </lineage>
</organism>
<dbReference type="Proteomes" id="UP000011996">
    <property type="component" value="Unassembled WGS sequence"/>
</dbReference>
<dbReference type="AlphaFoldDB" id="M5RWE7"/>
<dbReference type="EMBL" id="ANOF01000186">
    <property type="protein sequence ID" value="EMI23668.1"/>
    <property type="molecule type" value="Genomic_DNA"/>
</dbReference>
<comment type="caution">
    <text evidence="1">The sequence shown here is derived from an EMBL/GenBank/DDBJ whole genome shotgun (WGS) entry which is preliminary data.</text>
</comment>
<protein>
    <submittedName>
        <fullName evidence="1">Uncharacterized protein</fullName>
    </submittedName>
</protein>
<proteinExistence type="predicted"/>
<evidence type="ECO:0000313" key="2">
    <source>
        <dbReference type="Proteomes" id="UP000011996"/>
    </source>
</evidence>
<accession>M5RWE7</accession>
<reference evidence="1 2" key="1">
    <citation type="journal article" date="2013" name="Mar. Genomics">
        <title>Expression of sulfatases in Rhodopirellula baltica and the diversity of sulfatases in the genus Rhodopirellula.</title>
        <authorList>
            <person name="Wegner C.E."/>
            <person name="Richter-Heitmann T."/>
            <person name="Klindworth A."/>
            <person name="Klockow C."/>
            <person name="Richter M."/>
            <person name="Achstetter T."/>
            <person name="Glockner F.O."/>
            <person name="Harder J."/>
        </authorList>
    </citation>
    <scope>NUCLEOTIDE SEQUENCE [LARGE SCALE GENOMIC DNA]</scope>
    <source>
        <strain evidence="1 2">SH398</strain>
    </source>
</reference>
<gene>
    <name evidence="1" type="ORF">RESH_05734</name>
</gene>
<name>M5RWE7_9BACT</name>
<evidence type="ECO:0000313" key="1">
    <source>
        <dbReference type="EMBL" id="EMI23668.1"/>
    </source>
</evidence>
<sequence>MGCGAFEIPEERNERLRAKSLLPTSCELNPHPPRKMENCFGMVAGTLVAL</sequence>
<dbReference type="STRING" id="1263868.RESH_05734"/>